<accession>A0A5K7ZQ52</accession>
<dbReference type="KEGG" id="dov:DSCO28_27950"/>
<dbReference type="RefSeq" id="WP_173179405.1">
    <property type="nucleotide sequence ID" value="NZ_AP021876.1"/>
</dbReference>
<dbReference type="NCBIfam" id="TIGR03790">
    <property type="entry name" value="TIGR03790 family protein"/>
    <property type="match status" value="1"/>
</dbReference>
<evidence type="ECO:0000313" key="2">
    <source>
        <dbReference type="Proteomes" id="UP000425960"/>
    </source>
</evidence>
<organism evidence="1 2">
    <name type="scientific">Desulfosarcina ovata subsp. sediminis</name>
    <dbReference type="NCBI Taxonomy" id="885957"/>
    <lineage>
        <taxon>Bacteria</taxon>
        <taxon>Pseudomonadati</taxon>
        <taxon>Thermodesulfobacteriota</taxon>
        <taxon>Desulfobacteria</taxon>
        <taxon>Desulfobacterales</taxon>
        <taxon>Desulfosarcinaceae</taxon>
        <taxon>Desulfosarcina</taxon>
    </lineage>
</organism>
<evidence type="ECO:0000313" key="1">
    <source>
        <dbReference type="EMBL" id="BBO82229.1"/>
    </source>
</evidence>
<protein>
    <recommendedName>
        <fullName evidence="3">TIGR03790 family protein</fullName>
    </recommendedName>
</protein>
<dbReference type="AlphaFoldDB" id="A0A5K7ZQ52"/>
<gene>
    <name evidence="1" type="ORF">DSCO28_27950</name>
</gene>
<dbReference type="Proteomes" id="UP000425960">
    <property type="component" value="Chromosome"/>
</dbReference>
<name>A0A5K7ZQ52_9BACT</name>
<reference evidence="1 2" key="1">
    <citation type="submission" date="2019-11" db="EMBL/GenBank/DDBJ databases">
        <title>Comparative genomics of hydrocarbon-degrading Desulfosarcina strains.</title>
        <authorList>
            <person name="Watanabe M."/>
            <person name="Kojima H."/>
            <person name="Fukui M."/>
        </authorList>
    </citation>
    <scope>NUCLEOTIDE SEQUENCE [LARGE SCALE GENOMIC DNA]</scope>
    <source>
        <strain evidence="1 2">28bB2T</strain>
    </source>
</reference>
<sequence length="401" mass="44956">MLVLLPVGAQALQPEEILILANRRFDKGVALARYYARRRGIPKENRLLLDLPENEVCTRDDYNRRVAAPVRAYLKAVKPPRRIRCLVLMIGMPLKVAPSESARQEIEKALNARESALKARMDQPDHGDAGVGTDDLARELAAVRQRLSEEKVRRDQRASLDSELSVVLAPELPLGGWIENPFYVPFRNRTPAVPKKEVLMVARLDGPNATSVKRIIDDAIRVESIGLRGIAYFDARWPMGPDPGKSAYRQYDRAIHQTARQIERAGRMPVVVDDTQALFQHGQCPDAALYCGWYSLARYVDAFDWKAGAVGFHIASSECTTLKQADSQVWCKRMIEDGICATIGPVGEPYLQSFPMPELFFGFLTEGVLSLAECYTLSLPFLSWKMVLIGDPLYRPFSISP</sequence>
<dbReference type="EMBL" id="AP021876">
    <property type="protein sequence ID" value="BBO82229.1"/>
    <property type="molecule type" value="Genomic_DNA"/>
</dbReference>
<evidence type="ECO:0008006" key="3">
    <source>
        <dbReference type="Google" id="ProtNLM"/>
    </source>
</evidence>
<dbReference type="InterPro" id="IPR022265">
    <property type="entry name" value="CHP03790"/>
</dbReference>
<proteinExistence type="predicted"/>